<dbReference type="InterPro" id="IPR008179">
    <property type="entry name" value="HisE"/>
</dbReference>
<dbReference type="PANTHER" id="PTHR42945">
    <property type="entry name" value="HISTIDINE BIOSYNTHESIS BIFUNCTIONAL PROTEIN"/>
    <property type="match status" value="1"/>
</dbReference>
<sequence length="118" mass="12473">MSKTELGSAKRLNELVALLSKTVDSRVGGDIEKSYTARLINSGPIRCGKKIAEEGAEVALAIAAQGRKEVASETADLLFHLLVGLRAKGVSLDMVADALAERRGVSGLAEKAARIRKD</sequence>
<evidence type="ECO:0000313" key="10">
    <source>
        <dbReference type="EMBL" id="RIJ24747.1"/>
    </source>
</evidence>
<evidence type="ECO:0000256" key="3">
    <source>
        <dbReference type="ARBA" id="ARBA00009392"/>
    </source>
</evidence>
<evidence type="ECO:0000256" key="4">
    <source>
        <dbReference type="ARBA" id="ARBA00012414"/>
    </source>
</evidence>
<evidence type="ECO:0000256" key="5">
    <source>
        <dbReference type="ARBA" id="ARBA00022605"/>
    </source>
</evidence>
<dbReference type="AlphaFoldDB" id="A0A399R4G6"/>
<protein>
    <recommendedName>
        <fullName evidence="4">phosphoribosyl-ATP diphosphatase</fullName>
        <ecNumber evidence="4">3.6.1.31</ecNumber>
    </recommendedName>
</protein>
<gene>
    <name evidence="10" type="primary">hisE</name>
    <name evidence="10" type="ORF">D1224_07690</name>
</gene>
<reference evidence="10 11" key="1">
    <citation type="submission" date="2018-08" db="EMBL/GenBank/DDBJ databases">
        <title>Henriciella mobilis sp. nov., isolated from seawater.</title>
        <authorList>
            <person name="Cheng H."/>
            <person name="Wu Y.-H."/>
            <person name="Xu X.-W."/>
            <person name="Guo L.-L."/>
        </authorList>
    </citation>
    <scope>NUCLEOTIDE SEQUENCE [LARGE SCALE GENOMIC DNA]</scope>
    <source>
        <strain evidence="10 11">CCUG66934</strain>
    </source>
</reference>
<dbReference type="EC" id="3.6.1.31" evidence="4"/>
<keyword evidence="8" id="KW-0067">ATP-binding</keyword>
<keyword evidence="9" id="KW-0368">Histidine biosynthesis</keyword>
<dbReference type="GO" id="GO:0005524">
    <property type="term" value="F:ATP binding"/>
    <property type="evidence" value="ECO:0007669"/>
    <property type="project" value="UniProtKB-KW"/>
</dbReference>
<accession>A0A399R4G6</accession>
<dbReference type="NCBIfam" id="TIGR03188">
    <property type="entry name" value="histidine_hisI"/>
    <property type="match status" value="1"/>
</dbReference>
<dbReference type="OrthoDB" id="9814738at2"/>
<evidence type="ECO:0000256" key="9">
    <source>
        <dbReference type="ARBA" id="ARBA00023102"/>
    </source>
</evidence>
<dbReference type="Gene3D" id="1.10.287.1080">
    <property type="entry name" value="MazG-like"/>
    <property type="match status" value="1"/>
</dbReference>
<name>A0A399R4G6_9PROT</name>
<dbReference type="Proteomes" id="UP000265431">
    <property type="component" value="Unassembled WGS sequence"/>
</dbReference>
<dbReference type="RefSeq" id="WP_119379934.1">
    <property type="nucleotide sequence ID" value="NZ_QWGB01000005.1"/>
</dbReference>
<comment type="caution">
    <text evidence="10">The sequence shown here is derived from an EMBL/GenBank/DDBJ whole genome shotgun (WGS) entry which is preliminary data.</text>
</comment>
<dbReference type="GO" id="GO:0000105">
    <property type="term" value="P:L-histidine biosynthetic process"/>
    <property type="evidence" value="ECO:0007669"/>
    <property type="project" value="UniProtKB-UniPathway"/>
</dbReference>
<evidence type="ECO:0000256" key="8">
    <source>
        <dbReference type="ARBA" id="ARBA00022840"/>
    </source>
</evidence>
<keyword evidence="11" id="KW-1185">Reference proteome</keyword>
<dbReference type="Pfam" id="PF01503">
    <property type="entry name" value="PRA-PH"/>
    <property type="match status" value="1"/>
</dbReference>
<evidence type="ECO:0000313" key="11">
    <source>
        <dbReference type="Proteomes" id="UP000265431"/>
    </source>
</evidence>
<comment type="catalytic activity">
    <reaction evidence="1">
        <text>1-(5-phospho-beta-D-ribosyl)-ATP + H2O = 1-(5-phospho-beta-D-ribosyl)-5'-AMP + diphosphate + H(+)</text>
        <dbReference type="Rhea" id="RHEA:22828"/>
        <dbReference type="ChEBI" id="CHEBI:15377"/>
        <dbReference type="ChEBI" id="CHEBI:15378"/>
        <dbReference type="ChEBI" id="CHEBI:33019"/>
        <dbReference type="ChEBI" id="CHEBI:59457"/>
        <dbReference type="ChEBI" id="CHEBI:73183"/>
        <dbReference type="EC" id="3.6.1.31"/>
    </reaction>
</comment>
<dbReference type="EMBL" id="QWGB01000005">
    <property type="protein sequence ID" value="RIJ24747.1"/>
    <property type="molecule type" value="Genomic_DNA"/>
</dbReference>
<organism evidence="10 11">
    <name type="scientific">Henriciella barbarensis</name>
    <dbReference type="NCBI Taxonomy" id="86342"/>
    <lineage>
        <taxon>Bacteria</taxon>
        <taxon>Pseudomonadati</taxon>
        <taxon>Pseudomonadota</taxon>
        <taxon>Alphaproteobacteria</taxon>
        <taxon>Hyphomonadales</taxon>
        <taxon>Hyphomonadaceae</taxon>
        <taxon>Henriciella</taxon>
    </lineage>
</organism>
<proteinExistence type="inferred from homology"/>
<keyword evidence="6" id="KW-0547">Nucleotide-binding</keyword>
<keyword evidence="5" id="KW-0028">Amino-acid biosynthesis</keyword>
<keyword evidence="7 10" id="KW-0378">Hydrolase</keyword>
<comment type="pathway">
    <text evidence="2">Amino-acid biosynthesis; L-histidine biosynthesis; L-histidine from 5-phospho-alpha-D-ribose 1-diphosphate: step 2/9.</text>
</comment>
<evidence type="ECO:0000256" key="1">
    <source>
        <dbReference type="ARBA" id="ARBA00001460"/>
    </source>
</evidence>
<dbReference type="InterPro" id="IPR021130">
    <property type="entry name" value="PRib-ATP_PPHydrolase-like"/>
</dbReference>
<dbReference type="UniPathway" id="UPA00031">
    <property type="reaction ID" value="UER00007"/>
</dbReference>
<evidence type="ECO:0000256" key="6">
    <source>
        <dbReference type="ARBA" id="ARBA00022741"/>
    </source>
</evidence>
<evidence type="ECO:0000256" key="7">
    <source>
        <dbReference type="ARBA" id="ARBA00022801"/>
    </source>
</evidence>
<dbReference type="CDD" id="cd11534">
    <property type="entry name" value="NTP-PPase_HisIE_like"/>
    <property type="match status" value="1"/>
</dbReference>
<comment type="similarity">
    <text evidence="3">Belongs to the PRA-PH family.</text>
</comment>
<dbReference type="PANTHER" id="PTHR42945:SF1">
    <property type="entry name" value="HISTIDINE BIOSYNTHESIS BIFUNCTIONAL PROTEIN HIS7"/>
    <property type="match status" value="1"/>
</dbReference>
<evidence type="ECO:0000256" key="2">
    <source>
        <dbReference type="ARBA" id="ARBA00005204"/>
    </source>
</evidence>
<dbReference type="SUPFAM" id="SSF101386">
    <property type="entry name" value="all-alpha NTP pyrophosphatases"/>
    <property type="match status" value="1"/>
</dbReference>
<dbReference type="GO" id="GO:0004636">
    <property type="term" value="F:phosphoribosyl-ATP diphosphatase activity"/>
    <property type="evidence" value="ECO:0007669"/>
    <property type="project" value="UniProtKB-EC"/>
</dbReference>